<dbReference type="EMBL" id="MU865966">
    <property type="protein sequence ID" value="KAK4445336.1"/>
    <property type="molecule type" value="Genomic_DNA"/>
</dbReference>
<reference evidence="3" key="2">
    <citation type="submission" date="2023-05" db="EMBL/GenBank/DDBJ databases">
        <authorList>
            <consortium name="Lawrence Berkeley National Laboratory"/>
            <person name="Steindorff A."/>
            <person name="Hensen N."/>
            <person name="Bonometti L."/>
            <person name="Westerberg I."/>
            <person name="Brannstrom I.O."/>
            <person name="Guillou S."/>
            <person name="Cros-Aarteil S."/>
            <person name="Calhoun S."/>
            <person name="Haridas S."/>
            <person name="Kuo A."/>
            <person name="Mondo S."/>
            <person name="Pangilinan J."/>
            <person name="Riley R."/>
            <person name="Labutti K."/>
            <person name="Andreopoulos B."/>
            <person name="Lipzen A."/>
            <person name="Chen C."/>
            <person name="Yanf M."/>
            <person name="Daum C."/>
            <person name="Ng V."/>
            <person name="Clum A."/>
            <person name="Ohm R."/>
            <person name="Martin F."/>
            <person name="Silar P."/>
            <person name="Natvig D."/>
            <person name="Lalanne C."/>
            <person name="Gautier V."/>
            <person name="Ament-Velasquez S.L."/>
            <person name="Kruys A."/>
            <person name="Hutchinson M.I."/>
            <person name="Powell A.J."/>
            <person name="Barry K."/>
            <person name="Miller A.N."/>
            <person name="Grigoriev I.V."/>
            <person name="Debuchy R."/>
            <person name="Gladieux P."/>
            <person name="Thoren M.H."/>
            <person name="Johannesson H."/>
        </authorList>
    </citation>
    <scope>NUCLEOTIDE SEQUENCE</scope>
    <source>
        <strain evidence="3">PSN243</strain>
    </source>
</reference>
<dbReference type="InterPro" id="IPR001254">
    <property type="entry name" value="Trypsin_dom"/>
</dbReference>
<organism evidence="3 4">
    <name type="scientific">Podospora aff. communis PSN243</name>
    <dbReference type="NCBI Taxonomy" id="3040156"/>
    <lineage>
        <taxon>Eukaryota</taxon>
        <taxon>Fungi</taxon>
        <taxon>Dikarya</taxon>
        <taxon>Ascomycota</taxon>
        <taxon>Pezizomycotina</taxon>
        <taxon>Sordariomycetes</taxon>
        <taxon>Sordariomycetidae</taxon>
        <taxon>Sordariales</taxon>
        <taxon>Podosporaceae</taxon>
        <taxon>Podospora</taxon>
    </lineage>
</organism>
<sequence>MHLFKFSFTFGAGLLLHSAAAFTIRLPHLRRQDPSPVPGPEVELLTDRKLTDLAAPFLPPPINGFIHLAAFRPKAFPSAHPRENLNITNISPRGPGTPISTTRILPNPPPIVPLDVPVGATSRFPQNPPAILAPVPAAERLSPPYLSIGKVTTRNAAGSTIGTCTGTLVGSHIFLTALHCVQNKPPSWSLTFTPAFDSTSPPESLPSPAGVPVPSSKCYGLKNGGISAEAGTLSGTDYVICVLDSPVGLHLGYLGTNTPDPANPVTNTTYLSKSWFSVGYPSNRQSGQVPIRADNVWIGRVEKNPADAGNRVLATHPFADKGWSGGPLYGLSGGSGDAEVIGVLSGMRVVTTAAGTRYTASLYGGGPRLTRLVAWGRCEWPGWEGECS</sequence>
<gene>
    <name evidence="3" type="ORF">QBC34DRAFT_472577</name>
</gene>
<dbReference type="Gene3D" id="2.40.10.10">
    <property type="entry name" value="Trypsin-like serine proteases"/>
    <property type="match status" value="2"/>
</dbReference>
<dbReference type="PANTHER" id="PTHR15462">
    <property type="entry name" value="SERINE PROTEASE"/>
    <property type="match status" value="1"/>
</dbReference>
<dbReference type="SUPFAM" id="SSF50494">
    <property type="entry name" value="Trypsin-like serine proteases"/>
    <property type="match status" value="1"/>
</dbReference>
<keyword evidence="1" id="KW-0732">Signal</keyword>
<name>A0AAV9GCE0_9PEZI</name>
<comment type="caution">
    <text evidence="3">The sequence shown here is derived from an EMBL/GenBank/DDBJ whole genome shotgun (WGS) entry which is preliminary data.</text>
</comment>
<dbReference type="InterPro" id="IPR050966">
    <property type="entry name" value="Glutamyl_endopeptidase"/>
</dbReference>
<dbReference type="Proteomes" id="UP001321760">
    <property type="component" value="Unassembled WGS sequence"/>
</dbReference>
<dbReference type="GO" id="GO:0004252">
    <property type="term" value="F:serine-type endopeptidase activity"/>
    <property type="evidence" value="ECO:0007669"/>
    <property type="project" value="InterPro"/>
</dbReference>
<protein>
    <recommendedName>
        <fullName evidence="2">Peptidase S1 domain-containing protein</fullName>
    </recommendedName>
</protein>
<dbReference type="GO" id="GO:0006508">
    <property type="term" value="P:proteolysis"/>
    <property type="evidence" value="ECO:0007669"/>
    <property type="project" value="InterPro"/>
</dbReference>
<accession>A0AAV9GCE0</accession>
<keyword evidence="4" id="KW-1185">Reference proteome</keyword>
<proteinExistence type="predicted"/>
<feature type="domain" description="Peptidase S1" evidence="2">
    <location>
        <begin position="163"/>
        <end position="348"/>
    </location>
</feature>
<evidence type="ECO:0000313" key="3">
    <source>
        <dbReference type="EMBL" id="KAK4445336.1"/>
    </source>
</evidence>
<dbReference type="AlphaFoldDB" id="A0AAV9GCE0"/>
<evidence type="ECO:0000313" key="4">
    <source>
        <dbReference type="Proteomes" id="UP001321760"/>
    </source>
</evidence>
<dbReference type="InterPro" id="IPR009003">
    <property type="entry name" value="Peptidase_S1_PA"/>
</dbReference>
<reference evidence="3" key="1">
    <citation type="journal article" date="2023" name="Mol. Phylogenet. Evol.">
        <title>Genome-scale phylogeny and comparative genomics of the fungal order Sordariales.</title>
        <authorList>
            <person name="Hensen N."/>
            <person name="Bonometti L."/>
            <person name="Westerberg I."/>
            <person name="Brannstrom I.O."/>
            <person name="Guillou S."/>
            <person name="Cros-Aarteil S."/>
            <person name="Calhoun S."/>
            <person name="Haridas S."/>
            <person name="Kuo A."/>
            <person name="Mondo S."/>
            <person name="Pangilinan J."/>
            <person name="Riley R."/>
            <person name="LaButti K."/>
            <person name="Andreopoulos B."/>
            <person name="Lipzen A."/>
            <person name="Chen C."/>
            <person name="Yan M."/>
            <person name="Daum C."/>
            <person name="Ng V."/>
            <person name="Clum A."/>
            <person name="Steindorff A."/>
            <person name="Ohm R.A."/>
            <person name="Martin F."/>
            <person name="Silar P."/>
            <person name="Natvig D.O."/>
            <person name="Lalanne C."/>
            <person name="Gautier V."/>
            <person name="Ament-Velasquez S.L."/>
            <person name="Kruys A."/>
            <person name="Hutchinson M.I."/>
            <person name="Powell A.J."/>
            <person name="Barry K."/>
            <person name="Miller A.N."/>
            <person name="Grigoriev I.V."/>
            <person name="Debuchy R."/>
            <person name="Gladieux P."/>
            <person name="Hiltunen Thoren M."/>
            <person name="Johannesson H."/>
        </authorList>
    </citation>
    <scope>NUCLEOTIDE SEQUENCE</scope>
    <source>
        <strain evidence="3">PSN243</strain>
    </source>
</reference>
<dbReference type="InterPro" id="IPR043504">
    <property type="entry name" value="Peptidase_S1_PA_chymotrypsin"/>
</dbReference>
<evidence type="ECO:0000256" key="1">
    <source>
        <dbReference type="ARBA" id="ARBA00022729"/>
    </source>
</evidence>
<dbReference type="Pfam" id="PF00089">
    <property type="entry name" value="Trypsin"/>
    <property type="match status" value="1"/>
</dbReference>
<evidence type="ECO:0000259" key="2">
    <source>
        <dbReference type="Pfam" id="PF00089"/>
    </source>
</evidence>
<dbReference type="PANTHER" id="PTHR15462:SF8">
    <property type="entry name" value="SERINE PROTEASE"/>
    <property type="match status" value="1"/>
</dbReference>